<evidence type="ECO:0000313" key="3">
    <source>
        <dbReference type="EMBL" id="USR99799.1"/>
    </source>
</evidence>
<dbReference type="Proteomes" id="UP000280586">
    <property type="component" value="Chromosome"/>
</dbReference>
<dbReference type="PROSITE" id="PS51186">
    <property type="entry name" value="GNAT"/>
    <property type="match status" value="1"/>
</dbReference>
<dbReference type="GeneID" id="303559352"/>
<dbReference type="OrthoDB" id="9795206at2"/>
<organism evidence="2 4">
    <name type="scientific">Clostridium septicum</name>
    <dbReference type="NCBI Taxonomy" id="1504"/>
    <lineage>
        <taxon>Bacteria</taxon>
        <taxon>Bacillati</taxon>
        <taxon>Bacillota</taxon>
        <taxon>Clostridia</taxon>
        <taxon>Eubacteriales</taxon>
        <taxon>Clostridiaceae</taxon>
        <taxon>Clostridium</taxon>
    </lineage>
</organism>
<dbReference type="KEGG" id="csep:CP523_01500"/>
<evidence type="ECO:0000313" key="4">
    <source>
        <dbReference type="Proteomes" id="UP000280586"/>
    </source>
</evidence>
<dbReference type="EMBL" id="CP023671">
    <property type="protein sequence ID" value="AYE33227.1"/>
    <property type="molecule type" value="Genomic_DNA"/>
</dbReference>
<dbReference type="RefSeq" id="WP_066675633.1">
    <property type="nucleotide sequence ID" value="NZ_CABMIZ010000010.1"/>
</dbReference>
<feature type="domain" description="N-acetyltransferase" evidence="1">
    <location>
        <begin position="26"/>
        <end position="166"/>
    </location>
</feature>
<name>A0A9N7PKW4_CLOSE</name>
<proteinExistence type="predicted"/>
<dbReference type="GO" id="GO:0016747">
    <property type="term" value="F:acyltransferase activity, transferring groups other than amino-acyl groups"/>
    <property type="evidence" value="ECO:0007669"/>
    <property type="project" value="InterPro"/>
</dbReference>
<reference evidence="2 4" key="1">
    <citation type="submission" date="2017-09" db="EMBL/GenBank/DDBJ databases">
        <authorList>
            <person name="Thomas P."/>
            <person name="Seyboldt C."/>
        </authorList>
    </citation>
    <scope>NUCLEOTIDE SEQUENCE [LARGE SCALE GENOMIC DNA]</scope>
    <source>
        <strain evidence="2 4">DSM 7534</strain>
    </source>
</reference>
<dbReference type="PANTHER" id="PTHR43415">
    <property type="entry name" value="SPERMIDINE N(1)-ACETYLTRANSFERASE"/>
    <property type="match status" value="1"/>
</dbReference>
<reference evidence="3" key="2">
    <citation type="submission" date="2022-06" db="EMBL/GenBank/DDBJ databases">
        <authorList>
            <person name="Holder M.E."/>
            <person name="Ajami N.J."/>
            <person name="Petrosino J.F."/>
        </authorList>
    </citation>
    <scope>NUCLEOTIDE SEQUENCE</scope>
    <source>
        <strain evidence="3">RMA 8861</strain>
    </source>
</reference>
<accession>A0A9N7PKW4</accession>
<dbReference type="EMBL" id="CP099799">
    <property type="protein sequence ID" value="USR99799.1"/>
    <property type="molecule type" value="Genomic_DNA"/>
</dbReference>
<dbReference type="PANTHER" id="PTHR43415:SF3">
    <property type="entry name" value="GNAT-FAMILY ACETYLTRANSFERASE"/>
    <property type="match status" value="1"/>
</dbReference>
<keyword evidence="5" id="KW-1185">Reference proteome</keyword>
<gene>
    <name evidence="2" type="ORF">CP523_01500</name>
    <name evidence="3" type="ORF">NH397_09805</name>
</gene>
<evidence type="ECO:0000313" key="5">
    <source>
        <dbReference type="Proteomes" id="UP001055437"/>
    </source>
</evidence>
<dbReference type="InterPro" id="IPR016181">
    <property type="entry name" value="Acyl_CoA_acyltransferase"/>
</dbReference>
<dbReference type="Gene3D" id="3.40.630.30">
    <property type="match status" value="1"/>
</dbReference>
<dbReference type="AlphaFoldDB" id="A0A9N7PKW4"/>
<dbReference type="Proteomes" id="UP001055437">
    <property type="component" value="Chromosome"/>
</dbReference>
<evidence type="ECO:0000259" key="1">
    <source>
        <dbReference type="PROSITE" id="PS51186"/>
    </source>
</evidence>
<dbReference type="Pfam" id="PF13302">
    <property type="entry name" value="Acetyltransf_3"/>
    <property type="match status" value="1"/>
</dbReference>
<evidence type="ECO:0000313" key="2">
    <source>
        <dbReference type="EMBL" id="AYE33227.1"/>
    </source>
</evidence>
<dbReference type="InterPro" id="IPR000182">
    <property type="entry name" value="GNAT_dom"/>
</dbReference>
<protein>
    <submittedName>
        <fullName evidence="2 3">N-acetyltransferase</fullName>
    </submittedName>
</protein>
<dbReference type="SUPFAM" id="SSF55729">
    <property type="entry name" value="Acyl-CoA N-acyltransferases (Nat)"/>
    <property type="match status" value="1"/>
</dbReference>
<sequence>MKINVSLRQEVYRDDAINLVKWLRDKEVTKYLNEDKYASENIENLLNTINIPILTHLFNNNGKFQIINNNKEAIGFVRLVPKGNNAEIVIAIGEKELWGKGYGKAAIIESLKQAFFDWRVDEVIAKIRTKNIRSRRAFESIGFKENKILQNEIIYTMSIYEFLKLAA</sequence>